<proteinExistence type="predicted"/>
<feature type="compositionally biased region" description="Low complexity" evidence="1">
    <location>
        <begin position="29"/>
        <end position="45"/>
    </location>
</feature>
<feature type="region of interest" description="Disordered" evidence="1">
    <location>
        <begin position="142"/>
        <end position="204"/>
    </location>
</feature>
<protein>
    <submittedName>
        <fullName evidence="2">Uncharacterized protein</fullName>
    </submittedName>
</protein>
<feature type="compositionally biased region" description="Pro residues" evidence="1">
    <location>
        <begin position="81"/>
        <end position="91"/>
    </location>
</feature>
<sequence>DPRPPPAALLLPNSSGERKEREEGEAEAAEASPMACPAPAAEPGPNWLDRLRSSKGFPPHHAGLDLDHFLLHHPDPDPDPEPNPNPSPPTPQDHHHHQPSFGSAAPPQHREEAASPAGEGKAWFQLMSSALAELFHMGDPRGLPALRGGKKNPRKQPNPRICVASSRGEEQGGAGGGGLPATSPPSAENSIAGAKKWPGRRTKARRKRALRTGAAESLDLSAYSCTEVTVIDTSSPSWKSQKIIFRKGLVWKVRDKKLWSVCRKKRRLGVAKRLANEQEQEELLSAERREVLIKEHLASSDDGYVHNDRRDVSKDTSYNQNQIPGKRVQFPRSSRRPIAKDPSVHCL</sequence>
<dbReference type="EMBL" id="GDJX01019142">
    <property type="protein sequence ID" value="JAT48794.1"/>
    <property type="molecule type" value="Transcribed_RNA"/>
</dbReference>
<dbReference type="AlphaFoldDB" id="A0A1D1Y2E2"/>
<dbReference type="PANTHER" id="PTHR37258:SF1">
    <property type="entry name" value="FANTOM PROTEIN"/>
    <property type="match status" value="1"/>
</dbReference>
<feature type="compositionally biased region" description="Basic and acidic residues" evidence="1">
    <location>
        <begin position="338"/>
        <end position="347"/>
    </location>
</feature>
<organism evidence="2">
    <name type="scientific">Anthurium amnicola</name>
    <dbReference type="NCBI Taxonomy" id="1678845"/>
    <lineage>
        <taxon>Eukaryota</taxon>
        <taxon>Viridiplantae</taxon>
        <taxon>Streptophyta</taxon>
        <taxon>Embryophyta</taxon>
        <taxon>Tracheophyta</taxon>
        <taxon>Spermatophyta</taxon>
        <taxon>Magnoliopsida</taxon>
        <taxon>Liliopsida</taxon>
        <taxon>Araceae</taxon>
        <taxon>Pothoideae</taxon>
        <taxon>Potheae</taxon>
        <taxon>Anthurium</taxon>
    </lineage>
</organism>
<feature type="non-terminal residue" evidence="2">
    <location>
        <position position="1"/>
    </location>
</feature>
<evidence type="ECO:0000313" key="2">
    <source>
        <dbReference type="EMBL" id="JAT48794.1"/>
    </source>
</evidence>
<accession>A0A1D1Y2E2</accession>
<name>A0A1D1Y2E2_9ARAE</name>
<gene>
    <name evidence="2" type="ORF">g.39421</name>
</gene>
<evidence type="ECO:0000256" key="1">
    <source>
        <dbReference type="SAM" id="MobiDB-lite"/>
    </source>
</evidence>
<feature type="region of interest" description="Disordered" evidence="1">
    <location>
        <begin position="302"/>
        <end position="347"/>
    </location>
</feature>
<feature type="region of interest" description="Disordered" evidence="1">
    <location>
        <begin position="1"/>
        <end position="121"/>
    </location>
</feature>
<feature type="compositionally biased region" description="Basic and acidic residues" evidence="1">
    <location>
        <begin position="302"/>
        <end position="314"/>
    </location>
</feature>
<dbReference type="PANTHER" id="PTHR37258">
    <property type="entry name" value="FANTOM PROTEIN"/>
    <property type="match status" value="1"/>
</dbReference>
<reference evidence="2" key="1">
    <citation type="submission" date="2015-07" db="EMBL/GenBank/DDBJ databases">
        <title>Transcriptome Assembly of Anthurium amnicola.</title>
        <authorList>
            <person name="Suzuki J."/>
        </authorList>
    </citation>
    <scope>NUCLEOTIDE SEQUENCE</scope>
</reference>
<feature type="compositionally biased region" description="Basic and acidic residues" evidence="1">
    <location>
        <begin position="62"/>
        <end position="76"/>
    </location>
</feature>